<dbReference type="Proteomes" id="UP000717364">
    <property type="component" value="Unassembled WGS sequence"/>
</dbReference>
<gene>
    <name evidence="2" type="ORF">IXB50_09230</name>
</gene>
<dbReference type="AlphaFoldDB" id="A0A947DGP8"/>
<sequence length="118" mass="12184">MCAQDKGEDMGRINRRLGWLAGLLVLVLPTDSTIAAPSFSGSDDFSPQVPRQLTAVPIAQAQSETEGSTAEANVLAIAAIFSGSEEVWDSVGSGRAGSDSGIYGIDDPTGASRNSGRK</sequence>
<comment type="caution">
    <text evidence="2">The sequence shown here is derived from an EMBL/GenBank/DDBJ whole genome shotgun (WGS) entry which is preliminary data.</text>
</comment>
<reference evidence="2" key="2">
    <citation type="journal article" date="2021" name="Mar. Drugs">
        <title>Genome Reduction and Secondary Metabolism of the Marine Sponge-Associated Cyanobacterium Leptothoe.</title>
        <authorList>
            <person name="Konstantinou D."/>
            <person name="Popin R.V."/>
            <person name="Fewer D.P."/>
            <person name="Sivonen K."/>
            <person name="Gkelis S."/>
        </authorList>
    </citation>
    <scope>NUCLEOTIDE SEQUENCE</scope>
    <source>
        <strain evidence="2">TAU-MAC 1115</strain>
    </source>
</reference>
<feature type="region of interest" description="Disordered" evidence="1">
    <location>
        <begin position="89"/>
        <end position="118"/>
    </location>
</feature>
<name>A0A947DGP8_9CYAN</name>
<dbReference type="EMBL" id="JADOES010000013">
    <property type="protein sequence ID" value="MBT9315606.1"/>
    <property type="molecule type" value="Genomic_DNA"/>
</dbReference>
<proteinExistence type="predicted"/>
<accession>A0A947DGP8</accession>
<evidence type="ECO:0000313" key="3">
    <source>
        <dbReference type="Proteomes" id="UP000717364"/>
    </source>
</evidence>
<protein>
    <submittedName>
        <fullName evidence="2">Uncharacterized protein</fullName>
    </submittedName>
</protein>
<evidence type="ECO:0000256" key="1">
    <source>
        <dbReference type="SAM" id="MobiDB-lite"/>
    </source>
</evidence>
<keyword evidence="3" id="KW-1185">Reference proteome</keyword>
<organism evidence="2 3">
    <name type="scientific">Leptothoe spongobia TAU-MAC 1115</name>
    <dbReference type="NCBI Taxonomy" id="1967444"/>
    <lineage>
        <taxon>Bacteria</taxon>
        <taxon>Bacillati</taxon>
        <taxon>Cyanobacteriota</taxon>
        <taxon>Cyanophyceae</taxon>
        <taxon>Nodosilineales</taxon>
        <taxon>Cymatolegaceae</taxon>
        <taxon>Leptothoe</taxon>
        <taxon>Leptothoe spongobia</taxon>
    </lineage>
</organism>
<reference evidence="2" key="1">
    <citation type="submission" date="2020-11" db="EMBL/GenBank/DDBJ databases">
        <authorList>
            <person name="Konstantinou D."/>
            <person name="Gkelis S."/>
            <person name="Popin R."/>
            <person name="Fewer D."/>
            <person name="Sivonen K."/>
        </authorList>
    </citation>
    <scope>NUCLEOTIDE SEQUENCE</scope>
    <source>
        <strain evidence="2">TAU-MAC 1115</strain>
    </source>
</reference>
<evidence type="ECO:0000313" key="2">
    <source>
        <dbReference type="EMBL" id="MBT9315606.1"/>
    </source>
</evidence>